<feature type="coiled-coil region" evidence="1">
    <location>
        <begin position="276"/>
        <end position="303"/>
    </location>
</feature>
<proteinExistence type="predicted"/>
<dbReference type="RefSeq" id="WP_005979527.1">
    <property type="nucleotide sequence ID" value="NZ_CABKNW010000004.1"/>
</dbReference>
<feature type="transmembrane region" description="Helical" evidence="2">
    <location>
        <begin position="253"/>
        <end position="275"/>
    </location>
</feature>
<gene>
    <name evidence="3" type="ORF">NCTC12112_02850</name>
</gene>
<name>A0AAX2JFD2_9FUSO</name>
<protein>
    <recommendedName>
        <fullName evidence="5">Fimbrial assembly protein</fullName>
    </recommendedName>
</protein>
<evidence type="ECO:0000256" key="2">
    <source>
        <dbReference type="SAM" id="Phobius"/>
    </source>
</evidence>
<evidence type="ECO:0008006" key="5">
    <source>
        <dbReference type="Google" id="ProtNLM"/>
    </source>
</evidence>
<dbReference type="EMBL" id="LS483487">
    <property type="protein sequence ID" value="SQJ13237.1"/>
    <property type="molecule type" value="Genomic_DNA"/>
</dbReference>
<dbReference type="GeneID" id="78454119"/>
<keyword evidence="2" id="KW-0472">Membrane</keyword>
<dbReference type="AlphaFoldDB" id="A0AAX2JFD2"/>
<sequence>MFNKLLKREGNIFFSLEEIESNQDIKKGILVLESEYFEIVKISLEEDLDEREKEYEIEEQLENRIINYEVLDYIEKEISLGKRDGMEESVIILIKREKIYEITNKVKDKKIDLKGIIPIFLLKYLSDFNKENEIFLDIGLARTTFVIFKNNILKDIVTIDIERDEILNSQEEFNELLERITFSIEEKNFDDIEKITIYEKDRKLENLLENSELSEKEISIENWKNYEITFNKSFDFIPVECKRGMEQRKYIKYGISILLGTLVAEFLLFFLLINIRDKEMKNIKKYERDLGNFKEEIAKKRQEIKNFEDFKEKKSKLMKKMNFGKFKIYEVLEELKKCKSSQINFEGIEYNGKDKLKIIGKSLEEKDIYEFEKAILKNNNFIHLNHDYIKKQQNEYEFQMDIGVKNENNE</sequence>
<reference evidence="3 4" key="1">
    <citation type="submission" date="2018-06" db="EMBL/GenBank/DDBJ databases">
        <authorList>
            <consortium name="Pathogen Informatics"/>
            <person name="Doyle S."/>
        </authorList>
    </citation>
    <scope>NUCLEOTIDE SEQUENCE [LARGE SCALE GENOMIC DNA]</scope>
    <source>
        <strain evidence="3 4">NCTC12112</strain>
    </source>
</reference>
<keyword evidence="2" id="KW-0812">Transmembrane</keyword>
<evidence type="ECO:0000256" key="1">
    <source>
        <dbReference type="SAM" id="Coils"/>
    </source>
</evidence>
<keyword evidence="2" id="KW-1133">Transmembrane helix</keyword>
<dbReference type="KEGG" id="ful:C4N20_04820"/>
<organism evidence="3 4">
    <name type="scientific">Fusobacterium ulcerans</name>
    <dbReference type="NCBI Taxonomy" id="861"/>
    <lineage>
        <taxon>Bacteria</taxon>
        <taxon>Fusobacteriati</taxon>
        <taxon>Fusobacteriota</taxon>
        <taxon>Fusobacteriia</taxon>
        <taxon>Fusobacteriales</taxon>
        <taxon>Fusobacteriaceae</taxon>
        <taxon>Fusobacterium</taxon>
    </lineage>
</organism>
<evidence type="ECO:0000313" key="4">
    <source>
        <dbReference type="Proteomes" id="UP000249008"/>
    </source>
</evidence>
<evidence type="ECO:0000313" key="3">
    <source>
        <dbReference type="EMBL" id="SQJ13237.1"/>
    </source>
</evidence>
<accession>A0AAX2JFD2</accession>
<keyword evidence="1" id="KW-0175">Coiled coil</keyword>
<dbReference type="Proteomes" id="UP000249008">
    <property type="component" value="Chromosome 1"/>
</dbReference>